<dbReference type="PANTHER" id="PTHR30032">
    <property type="entry name" value="N-ACETYLMURAMOYL-L-ALANINE AMIDASE-RELATED"/>
    <property type="match status" value="1"/>
</dbReference>
<comment type="caution">
    <text evidence="3">The sequence shown here is derived from an EMBL/GenBank/DDBJ whole genome shotgun (WGS) entry which is preliminary data.</text>
</comment>
<evidence type="ECO:0000256" key="1">
    <source>
        <dbReference type="SAM" id="SignalP"/>
    </source>
</evidence>
<sequence length="416" mass="47670">MKKILLFLSAVMFLFFPMNIHAEEMVTVRLFQNIEETSELDIMLKGGYFSLNPFFQFEDGVNYSLSVKKGKLVIKGNGQKQVVEGSVYIVPEKYDVDHQILINNHPYLGAMEFAVENNQFIRPINQLPLEDYLKGVVPLEVYPSWPIETLKAQALAARTYAVAHINDKMDDTIRFQVYGGYDWKASTTKAVNETKGEVITHKDKLINAFYSASNGGVTESNANVWGGNPEPYFPIKEDPYDPTHPWEYSLHQEQISLDNVDWTDSKCWDETEEVDQKITNTMKKKLQKNGYPGDIKIVSIPTFELSKDQYDSKRSRKGSITIQFLHRLYDGTVMLEEYELKDVEINRIRPLIGGDLFKSYLIDSLDFQNKTYTMQGRGYGHGVGMSQWGASIMGQKGKSYQEIIQHYFPGTTISKY</sequence>
<dbReference type="InterPro" id="IPR051922">
    <property type="entry name" value="Bact_Sporulation_Assoc"/>
</dbReference>
<keyword evidence="1" id="KW-0732">Signal</keyword>
<protein>
    <submittedName>
        <fullName evidence="3">SpoIID/LytB domain-containing protein</fullName>
    </submittedName>
</protein>
<keyword evidence="4" id="KW-1185">Reference proteome</keyword>
<evidence type="ECO:0000313" key="3">
    <source>
        <dbReference type="EMBL" id="MBM6619495.1"/>
    </source>
</evidence>
<dbReference type="RefSeq" id="WP_204204972.1">
    <property type="nucleotide sequence ID" value="NZ_JAFELM010000043.1"/>
</dbReference>
<dbReference type="Proteomes" id="UP001518925">
    <property type="component" value="Unassembled WGS sequence"/>
</dbReference>
<accession>A0ABS2DLW7</accession>
<organism evidence="3 4">
    <name type="scientific">Bacillus suaedaesalsae</name>
    <dbReference type="NCBI Taxonomy" id="2810349"/>
    <lineage>
        <taxon>Bacteria</taxon>
        <taxon>Bacillati</taxon>
        <taxon>Bacillota</taxon>
        <taxon>Bacilli</taxon>
        <taxon>Bacillales</taxon>
        <taxon>Bacillaceae</taxon>
        <taxon>Bacillus</taxon>
    </lineage>
</organism>
<dbReference type="NCBIfam" id="TIGR02669">
    <property type="entry name" value="SpoIID_LytB"/>
    <property type="match status" value="1"/>
</dbReference>
<gene>
    <name evidence="3" type="ORF">JR050_17680</name>
</gene>
<dbReference type="PANTHER" id="PTHR30032:SF4">
    <property type="entry name" value="AMIDASE ENHANCER"/>
    <property type="match status" value="1"/>
</dbReference>
<evidence type="ECO:0000259" key="2">
    <source>
        <dbReference type="Pfam" id="PF08486"/>
    </source>
</evidence>
<reference evidence="3 4" key="1">
    <citation type="submission" date="2021-02" db="EMBL/GenBank/DDBJ databases">
        <title>Bacillus sp. RD4P76, an endophyte from a halophyte.</title>
        <authorList>
            <person name="Sun J.-Q."/>
        </authorList>
    </citation>
    <scope>NUCLEOTIDE SEQUENCE [LARGE SCALE GENOMIC DNA]</scope>
    <source>
        <strain evidence="3 4">RD4P76</strain>
    </source>
</reference>
<dbReference type="InterPro" id="IPR013486">
    <property type="entry name" value="SpoIID/LytB"/>
</dbReference>
<proteinExistence type="predicted"/>
<dbReference type="InterPro" id="IPR013693">
    <property type="entry name" value="SpoIID/LytB_N"/>
</dbReference>
<dbReference type="EMBL" id="JAFELM010000043">
    <property type="protein sequence ID" value="MBM6619495.1"/>
    <property type="molecule type" value="Genomic_DNA"/>
</dbReference>
<feature type="signal peptide" evidence="1">
    <location>
        <begin position="1"/>
        <end position="22"/>
    </location>
</feature>
<name>A0ABS2DLW7_9BACI</name>
<feature type="domain" description="Sporulation stage II protein D amidase enhancer LytB N-terminal" evidence="2">
    <location>
        <begin position="121"/>
        <end position="201"/>
    </location>
</feature>
<dbReference type="Pfam" id="PF08486">
    <property type="entry name" value="SpoIID"/>
    <property type="match status" value="1"/>
</dbReference>
<evidence type="ECO:0000313" key="4">
    <source>
        <dbReference type="Proteomes" id="UP001518925"/>
    </source>
</evidence>
<feature type="chain" id="PRO_5045251132" evidence="1">
    <location>
        <begin position="23"/>
        <end position="416"/>
    </location>
</feature>